<dbReference type="Pfam" id="PF00188">
    <property type="entry name" value="CAP"/>
    <property type="match status" value="1"/>
</dbReference>
<organism evidence="2 3">
    <name type="scientific">Limnospira platensis NIES-46</name>
    <dbReference type="NCBI Taxonomy" id="1236695"/>
    <lineage>
        <taxon>Bacteria</taxon>
        <taxon>Bacillati</taxon>
        <taxon>Cyanobacteriota</taxon>
        <taxon>Cyanophyceae</taxon>
        <taxon>Oscillatoriophycideae</taxon>
        <taxon>Oscillatoriales</taxon>
        <taxon>Sirenicapillariaceae</taxon>
        <taxon>Limnospira</taxon>
    </lineage>
</organism>
<keyword evidence="3" id="KW-1185">Reference proteome</keyword>
<evidence type="ECO:0000313" key="2">
    <source>
        <dbReference type="EMBL" id="GCE95205.1"/>
    </source>
</evidence>
<dbReference type="Gene3D" id="3.40.33.10">
    <property type="entry name" value="CAP"/>
    <property type="match status" value="1"/>
</dbReference>
<dbReference type="PRINTS" id="PR00313">
    <property type="entry name" value="CABNDNGRPT"/>
</dbReference>
<dbReference type="SUPFAM" id="SSF55797">
    <property type="entry name" value="PR-1-like"/>
    <property type="match status" value="1"/>
</dbReference>
<dbReference type="PANTHER" id="PTHR31157">
    <property type="entry name" value="SCP DOMAIN-CONTAINING PROTEIN"/>
    <property type="match status" value="1"/>
</dbReference>
<feature type="domain" description="SCP" evidence="1">
    <location>
        <begin position="250"/>
        <end position="371"/>
    </location>
</feature>
<comment type="caution">
    <text evidence="2">The sequence shown here is derived from an EMBL/GenBank/DDBJ whole genome shotgun (WGS) entry which is preliminary data.</text>
</comment>
<dbReference type="EMBL" id="BIMW01000124">
    <property type="protein sequence ID" value="GCE95205.1"/>
    <property type="molecule type" value="Genomic_DNA"/>
</dbReference>
<dbReference type="SUPFAM" id="SSF51120">
    <property type="entry name" value="beta-Roll"/>
    <property type="match status" value="1"/>
</dbReference>
<dbReference type="InterPro" id="IPR035940">
    <property type="entry name" value="CAP_sf"/>
</dbReference>
<evidence type="ECO:0000259" key="1">
    <source>
        <dbReference type="Pfam" id="PF00188"/>
    </source>
</evidence>
<name>A0A5M3T9U1_LIMPL</name>
<proteinExistence type="predicted"/>
<evidence type="ECO:0000313" key="3">
    <source>
        <dbReference type="Proteomes" id="UP000326169"/>
    </source>
</evidence>
<dbReference type="InterPro" id="IPR018511">
    <property type="entry name" value="Hemolysin-typ_Ca-bd_CS"/>
</dbReference>
<accession>A0A5M3T9U1</accession>
<dbReference type="Pfam" id="PF00353">
    <property type="entry name" value="HemolysinCabind"/>
    <property type="match status" value="1"/>
</dbReference>
<reference evidence="2 3" key="1">
    <citation type="journal article" date="2019" name="J Genomics">
        <title>The Draft Genome of a Hydrogen-producing Cyanobacterium, Arthrospira platensis NIES-46.</title>
        <authorList>
            <person name="Suzuki S."/>
            <person name="Yamaguchi H."/>
            <person name="Kawachi M."/>
        </authorList>
    </citation>
    <scope>NUCLEOTIDE SEQUENCE [LARGE SCALE GENOMIC DNA]</scope>
    <source>
        <strain evidence="2 3">NIES-46</strain>
    </source>
</reference>
<protein>
    <recommendedName>
        <fullName evidence="1">SCP domain-containing protein</fullName>
    </recommendedName>
</protein>
<dbReference type="PANTHER" id="PTHR31157:SF1">
    <property type="entry name" value="SCP DOMAIN-CONTAINING PROTEIN"/>
    <property type="match status" value="1"/>
</dbReference>
<dbReference type="InterPro" id="IPR011049">
    <property type="entry name" value="Serralysin-like_metalloprot_C"/>
</dbReference>
<dbReference type="CDD" id="cd05379">
    <property type="entry name" value="CAP_bacterial"/>
    <property type="match status" value="1"/>
</dbReference>
<dbReference type="RefSeq" id="WP_014274896.1">
    <property type="nucleotide sequence ID" value="NZ_BIMW01000124.1"/>
</dbReference>
<sequence length="377" mass="40460">MFSDIITPDGLTFAMASPSDDFIMVSELPAEQMARLSSPGLPQAIALLQGNDYLVNNEQGRILLGHQGNDTIIGNSGNDTIYGGQNDDYLEGGYGDDMLFGNRGNDTLIGGSGNDTIYGGVGNDWIVGGSGNNVLSGDRGLDTLTGGSGVNQFILPSSTVNQDLITDFKPGIDKMWVPDGVTIADLRIKQSGTSTLILLHGQTLATLENVDIELITAGDFIGELGVANYGDIELSLGESGSDCNFEQQVLELVNQERVREDLQPLRINPLLAQAAATHSTNMALQDFFSHTGRDGSNLTDRIRATGFTLIVPLGENIAAGHTTPESVVQAWMDSPEHRDNILNPNFTQLGVGHYFLENDTGDLMDYNHYWTKVFSGG</sequence>
<dbReference type="PROSITE" id="PS00330">
    <property type="entry name" value="HEMOLYSIN_CALCIUM"/>
    <property type="match status" value="2"/>
</dbReference>
<dbReference type="GeneID" id="301684067"/>
<dbReference type="Proteomes" id="UP000326169">
    <property type="component" value="Unassembled WGS sequence"/>
</dbReference>
<dbReference type="InterPro" id="IPR014044">
    <property type="entry name" value="CAP_dom"/>
</dbReference>
<dbReference type="Gene3D" id="2.150.10.10">
    <property type="entry name" value="Serralysin-like metalloprotease, C-terminal"/>
    <property type="match status" value="2"/>
</dbReference>
<gene>
    <name evidence="2" type="ORF">NIES46_32670</name>
</gene>
<dbReference type="InterPro" id="IPR001343">
    <property type="entry name" value="Hemolysn_Ca-bd"/>
</dbReference>